<reference evidence="1 2" key="1">
    <citation type="submission" date="2018-08" db="EMBL/GenBank/DDBJ databases">
        <title>Paenibacillus sp. M4BSY-1, whole genome shotgun sequence.</title>
        <authorList>
            <person name="Tuo L."/>
        </authorList>
    </citation>
    <scope>NUCLEOTIDE SEQUENCE [LARGE SCALE GENOMIC DNA]</scope>
    <source>
        <strain evidence="1 2">M4BSY-1</strain>
    </source>
</reference>
<comment type="caution">
    <text evidence="1">The sequence shown here is derived from an EMBL/GenBank/DDBJ whole genome shotgun (WGS) entry which is preliminary data.</text>
</comment>
<sequence>MNFLEQLAYEWYSYSGYFVRSNIKYDKRPNGGYGGEMDVVALDYKSNKLIHVEASMDADSNAIRIERFTRKFAISIEKYNLYLNTEVSTVEQIAIVGTAKSNIDFGNGIRHLTIPSFLNYITREVKDIDPMKAAIPEGYPILRGIQFSNYYIFRE</sequence>
<dbReference type="OrthoDB" id="8479975at2"/>
<dbReference type="RefSeq" id="WP_116046715.1">
    <property type="nucleotide sequence ID" value="NZ_QUBQ01000002.1"/>
</dbReference>
<dbReference type="Proteomes" id="UP000261905">
    <property type="component" value="Unassembled WGS sequence"/>
</dbReference>
<evidence type="ECO:0000313" key="2">
    <source>
        <dbReference type="Proteomes" id="UP000261905"/>
    </source>
</evidence>
<accession>A0A371PGA8</accession>
<keyword evidence="2" id="KW-1185">Reference proteome</keyword>
<proteinExistence type="predicted"/>
<name>A0A371PGA8_9BACL</name>
<dbReference type="EMBL" id="QUBQ01000002">
    <property type="protein sequence ID" value="REK74962.1"/>
    <property type="molecule type" value="Genomic_DNA"/>
</dbReference>
<gene>
    <name evidence="1" type="ORF">DX130_15070</name>
</gene>
<organism evidence="1 2">
    <name type="scientific">Paenibacillus paeoniae</name>
    <dbReference type="NCBI Taxonomy" id="2292705"/>
    <lineage>
        <taxon>Bacteria</taxon>
        <taxon>Bacillati</taxon>
        <taxon>Bacillota</taxon>
        <taxon>Bacilli</taxon>
        <taxon>Bacillales</taxon>
        <taxon>Paenibacillaceae</taxon>
        <taxon>Paenibacillus</taxon>
    </lineage>
</organism>
<protein>
    <submittedName>
        <fullName evidence="1">Uncharacterized protein</fullName>
    </submittedName>
</protein>
<evidence type="ECO:0000313" key="1">
    <source>
        <dbReference type="EMBL" id="REK74962.1"/>
    </source>
</evidence>
<dbReference type="AlphaFoldDB" id="A0A371PGA8"/>